<gene>
    <name evidence="1" type="ORF">G3567_13125</name>
</gene>
<dbReference type="Pfam" id="PF09965">
    <property type="entry name" value="DUF2199"/>
    <property type="match status" value="1"/>
</dbReference>
<reference evidence="1 2" key="1">
    <citation type="submission" date="2020-02" db="EMBL/GenBank/DDBJ databases">
        <title>Flavobacteriaceae Psychroflexus bacterium YR1-1, complete genome.</title>
        <authorList>
            <person name="Li Y."/>
            <person name="Wu S."/>
        </authorList>
    </citation>
    <scope>NUCLEOTIDE SEQUENCE [LARGE SCALE GENOMIC DNA]</scope>
    <source>
        <strain evidence="1 2">YR1-1</strain>
    </source>
</reference>
<evidence type="ECO:0000313" key="1">
    <source>
        <dbReference type="EMBL" id="NEV95080.1"/>
    </source>
</evidence>
<sequence length="178" mass="20756">MFWKKRKNKLTEFKCSVCGQIHSDWPALTFKSPANYDFLSEQEKSELGKLDSDFCEIHYPDQIDRFIRVTLTQKVNDTCENLDYGLWVSLSEKSYSDYKANFGNENYETGYFGWLCSNITGYESTLSIPCDVMTKTGNSRPEIFPHQDFDHPFVRDYYDGITKAEAEKRINEMIKNVG</sequence>
<protein>
    <submittedName>
        <fullName evidence="1">DUF2199 domain-containing protein</fullName>
    </submittedName>
</protein>
<dbReference type="RefSeq" id="WP_164005774.1">
    <property type="nucleotide sequence ID" value="NZ_JAAIKD010000017.1"/>
</dbReference>
<proteinExistence type="predicted"/>
<organism evidence="1 2">
    <name type="scientific">Psychroflexus aurantiacus</name>
    <dbReference type="NCBI Taxonomy" id="2709310"/>
    <lineage>
        <taxon>Bacteria</taxon>
        <taxon>Pseudomonadati</taxon>
        <taxon>Bacteroidota</taxon>
        <taxon>Flavobacteriia</taxon>
        <taxon>Flavobacteriales</taxon>
        <taxon>Flavobacteriaceae</taxon>
        <taxon>Psychroflexus</taxon>
    </lineage>
</organism>
<keyword evidence="2" id="KW-1185">Reference proteome</keyword>
<dbReference type="InterPro" id="IPR018697">
    <property type="entry name" value="DUF2199"/>
</dbReference>
<dbReference type="EMBL" id="JAAIKD010000017">
    <property type="protein sequence ID" value="NEV95080.1"/>
    <property type="molecule type" value="Genomic_DNA"/>
</dbReference>
<evidence type="ECO:0000313" key="2">
    <source>
        <dbReference type="Proteomes" id="UP000478505"/>
    </source>
</evidence>
<name>A0A6B3R6A9_9FLAO</name>
<dbReference type="AlphaFoldDB" id="A0A6B3R6A9"/>
<accession>A0A6B3R6A9</accession>
<comment type="caution">
    <text evidence="1">The sequence shown here is derived from an EMBL/GenBank/DDBJ whole genome shotgun (WGS) entry which is preliminary data.</text>
</comment>
<dbReference type="Proteomes" id="UP000478505">
    <property type="component" value="Unassembled WGS sequence"/>
</dbReference>